<name>A0A015LH14_RHIIW</name>
<sequence length="221" mass="25741">MTARDWENHNSARKCYLCEGLLQEVRYNKAKYFDNETQKFNGAAHQGCIRTVCDARRIKYKKSLYRTEHLTKKEEKAFNEAVKCVICKKNLKEEKKNKVRDHDHITGQYRGAAHRECNLQLQLKPDEIKIPVIYQGGKHYDFHLELLELGIITEEKIDPIADNMENYKSFTIGQFKFIDTIQFQLPSLEKIASNLRGGVNSPDELAKRFPILAQMHLSLLP</sequence>
<dbReference type="PANTHER" id="PTHR31511:SF12">
    <property type="entry name" value="RHO TERMINATION FACTOR N-TERMINAL DOMAIN-CONTAINING PROTEIN"/>
    <property type="match status" value="1"/>
</dbReference>
<keyword evidence="2" id="KW-1185">Reference proteome</keyword>
<organism evidence="1 2">
    <name type="scientific">Rhizophagus irregularis (strain DAOM 197198w)</name>
    <name type="common">Glomus intraradices</name>
    <dbReference type="NCBI Taxonomy" id="1432141"/>
    <lineage>
        <taxon>Eukaryota</taxon>
        <taxon>Fungi</taxon>
        <taxon>Fungi incertae sedis</taxon>
        <taxon>Mucoromycota</taxon>
        <taxon>Glomeromycotina</taxon>
        <taxon>Glomeromycetes</taxon>
        <taxon>Glomerales</taxon>
        <taxon>Glomeraceae</taxon>
        <taxon>Rhizophagus</taxon>
    </lineage>
</organism>
<accession>A0A015LH14</accession>
<gene>
    <name evidence="1" type="ORF">RirG_010020</name>
</gene>
<evidence type="ECO:0000313" key="1">
    <source>
        <dbReference type="EMBL" id="EXX78979.1"/>
    </source>
</evidence>
<evidence type="ECO:0000313" key="2">
    <source>
        <dbReference type="Proteomes" id="UP000022910"/>
    </source>
</evidence>
<dbReference type="PANTHER" id="PTHR31511">
    <property type="entry name" value="PROTEIN CBG23764"/>
    <property type="match status" value="1"/>
</dbReference>
<dbReference type="SUPFAM" id="SSF54060">
    <property type="entry name" value="His-Me finger endonucleases"/>
    <property type="match status" value="1"/>
</dbReference>
<protein>
    <submittedName>
        <fullName evidence="1">Uncharacterized protein</fullName>
    </submittedName>
</protein>
<comment type="caution">
    <text evidence="1">The sequence shown here is derived from an EMBL/GenBank/DDBJ whole genome shotgun (WGS) entry which is preliminary data.</text>
</comment>
<dbReference type="Pfam" id="PF02945">
    <property type="entry name" value="Endonuclease_7"/>
    <property type="match status" value="1"/>
</dbReference>
<dbReference type="Proteomes" id="UP000022910">
    <property type="component" value="Unassembled WGS sequence"/>
</dbReference>
<dbReference type="AlphaFoldDB" id="A0A015LH14"/>
<dbReference type="InterPro" id="IPR038563">
    <property type="entry name" value="Endonuclease_7_sf"/>
</dbReference>
<dbReference type="HOGENOM" id="CLU_1251251_0_0_1"/>
<dbReference type="Gene3D" id="3.40.1800.10">
    <property type="entry name" value="His-Me finger endonucleases"/>
    <property type="match status" value="1"/>
</dbReference>
<dbReference type="STRING" id="1432141.A0A015LH14"/>
<dbReference type="InterPro" id="IPR004211">
    <property type="entry name" value="Endonuclease_7"/>
</dbReference>
<dbReference type="EMBL" id="JEMT01006515">
    <property type="protein sequence ID" value="EXX78979.1"/>
    <property type="molecule type" value="Genomic_DNA"/>
</dbReference>
<dbReference type="InterPro" id="IPR044925">
    <property type="entry name" value="His-Me_finger_sf"/>
</dbReference>
<proteinExistence type="predicted"/>
<reference evidence="1 2" key="1">
    <citation type="submission" date="2014-02" db="EMBL/GenBank/DDBJ databases">
        <title>Single nucleus genome sequencing reveals high similarity among nuclei of an endomycorrhizal fungus.</title>
        <authorList>
            <person name="Lin K."/>
            <person name="Geurts R."/>
            <person name="Zhang Z."/>
            <person name="Limpens E."/>
            <person name="Saunders D.G."/>
            <person name="Mu D."/>
            <person name="Pang E."/>
            <person name="Cao H."/>
            <person name="Cha H."/>
            <person name="Lin T."/>
            <person name="Zhou Q."/>
            <person name="Shang Y."/>
            <person name="Li Y."/>
            <person name="Ivanov S."/>
            <person name="Sharma T."/>
            <person name="Velzen R.V."/>
            <person name="Ruijter N.D."/>
            <person name="Aanen D.K."/>
            <person name="Win J."/>
            <person name="Kamoun S."/>
            <person name="Bisseling T."/>
            <person name="Huang S."/>
        </authorList>
    </citation>
    <scope>NUCLEOTIDE SEQUENCE [LARGE SCALE GENOMIC DNA]</scope>
    <source>
        <strain evidence="2">DAOM197198w</strain>
    </source>
</reference>